<name>A0A3N1CQM8_9ACTN</name>
<organism evidence="6 7">
    <name type="scientific">Actinocorallia herbida</name>
    <dbReference type="NCBI Taxonomy" id="58109"/>
    <lineage>
        <taxon>Bacteria</taxon>
        <taxon>Bacillati</taxon>
        <taxon>Actinomycetota</taxon>
        <taxon>Actinomycetes</taxon>
        <taxon>Streptosporangiales</taxon>
        <taxon>Thermomonosporaceae</taxon>
        <taxon>Actinocorallia</taxon>
    </lineage>
</organism>
<feature type="signal peptide" evidence="4">
    <location>
        <begin position="1"/>
        <end position="17"/>
    </location>
</feature>
<evidence type="ECO:0000313" key="7">
    <source>
        <dbReference type="Proteomes" id="UP000272400"/>
    </source>
</evidence>
<protein>
    <submittedName>
        <fullName evidence="6">Amino acid ABC transporter substrate-binding protein (PAAT family)</fullName>
    </submittedName>
</protein>
<reference evidence="6 7" key="1">
    <citation type="submission" date="2018-11" db="EMBL/GenBank/DDBJ databases">
        <title>Sequencing the genomes of 1000 actinobacteria strains.</title>
        <authorList>
            <person name="Klenk H.-P."/>
        </authorList>
    </citation>
    <scope>NUCLEOTIDE SEQUENCE [LARGE SCALE GENOMIC DNA]</scope>
    <source>
        <strain evidence="6 7">DSM 44254</strain>
    </source>
</reference>
<dbReference type="AlphaFoldDB" id="A0A3N1CQM8"/>
<evidence type="ECO:0000256" key="2">
    <source>
        <dbReference type="ARBA" id="ARBA00022448"/>
    </source>
</evidence>
<dbReference type="RefSeq" id="WP_123662878.1">
    <property type="nucleotide sequence ID" value="NZ_RJKE01000001.1"/>
</dbReference>
<dbReference type="PANTHER" id="PTHR30085:SF6">
    <property type="entry name" value="ABC TRANSPORTER GLUTAMINE-BINDING PROTEIN GLNH"/>
    <property type="match status" value="1"/>
</dbReference>
<dbReference type="Pfam" id="PF00497">
    <property type="entry name" value="SBP_bac_3"/>
    <property type="match status" value="1"/>
</dbReference>
<dbReference type="SUPFAM" id="SSF53850">
    <property type="entry name" value="Periplasmic binding protein-like II"/>
    <property type="match status" value="1"/>
</dbReference>
<dbReference type="EMBL" id="RJKE01000001">
    <property type="protein sequence ID" value="ROO83602.1"/>
    <property type="molecule type" value="Genomic_DNA"/>
</dbReference>
<feature type="domain" description="Solute-binding protein family 3/N-terminal" evidence="5">
    <location>
        <begin position="39"/>
        <end position="266"/>
    </location>
</feature>
<evidence type="ECO:0000259" key="5">
    <source>
        <dbReference type="SMART" id="SM00062"/>
    </source>
</evidence>
<evidence type="ECO:0000256" key="4">
    <source>
        <dbReference type="SAM" id="SignalP"/>
    </source>
</evidence>
<dbReference type="Gene3D" id="3.40.190.10">
    <property type="entry name" value="Periplasmic binding protein-like II"/>
    <property type="match status" value="2"/>
</dbReference>
<dbReference type="Proteomes" id="UP000272400">
    <property type="component" value="Unassembled WGS sequence"/>
</dbReference>
<dbReference type="PROSITE" id="PS51257">
    <property type="entry name" value="PROKAR_LIPOPROTEIN"/>
    <property type="match status" value="1"/>
</dbReference>
<evidence type="ECO:0000256" key="3">
    <source>
        <dbReference type="ARBA" id="ARBA00022729"/>
    </source>
</evidence>
<dbReference type="GO" id="GO:0006865">
    <property type="term" value="P:amino acid transport"/>
    <property type="evidence" value="ECO:0007669"/>
    <property type="project" value="TreeGrafter"/>
</dbReference>
<dbReference type="GO" id="GO:0005576">
    <property type="term" value="C:extracellular region"/>
    <property type="evidence" value="ECO:0007669"/>
    <property type="project" value="TreeGrafter"/>
</dbReference>
<keyword evidence="3 4" id="KW-0732">Signal</keyword>
<gene>
    <name evidence="6" type="ORF">EDD29_1108</name>
</gene>
<dbReference type="InterPro" id="IPR051455">
    <property type="entry name" value="Bact_solute-bind_prot3"/>
</dbReference>
<evidence type="ECO:0000313" key="6">
    <source>
        <dbReference type="EMBL" id="ROO83602.1"/>
    </source>
</evidence>
<comment type="similarity">
    <text evidence="1">Belongs to the bacterial solute-binding protein 3 family.</text>
</comment>
<dbReference type="OrthoDB" id="9807888at2"/>
<keyword evidence="2" id="KW-0813">Transport</keyword>
<dbReference type="SMART" id="SM00062">
    <property type="entry name" value="PBPb"/>
    <property type="match status" value="1"/>
</dbReference>
<comment type="caution">
    <text evidence="6">The sequence shown here is derived from an EMBL/GenBank/DDBJ whole genome shotgun (WGS) entry which is preliminary data.</text>
</comment>
<proteinExistence type="inferred from homology"/>
<keyword evidence="7" id="KW-1185">Reference proteome</keyword>
<dbReference type="GO" id="GO:0030288">
    <property type="term" value="C:outer membrane-bounded periplasmic space"/>
    <property type="evidence" value="ECO:0007669"/>
    <property type="project" value="TreeGrafter"/>
</dbReference>
<dbReference type="CDD" id="cd13690">
    <property type="entry name" value="PBP2_GluB"/>
    <property type="match status" value="1"/>
</dbReference>
<dbReference type="PANTHER" id="PTHR30085">
    <property type="entry name" value="AMINO ACID ABC TRANSPORTER PERMEASE"/>
    <property type="match status" value="1"/>
</dbReference>
<accession>A0A3N1CQM8</accession>
<feature type="chain" id="PRO_5039230292" evidence="4">
    <location>
        <begin position="18"/>
        <end position="282"/>
    </location>
</feature>
<evidence type="ECO:0000256" key="1">
    <source>
        <dbReference type="ARBA" id="ARBA00010333"/>
    </source>
</evidence>
<sequence length="282" mass="29585">MRRIGLALAAFALGATALSGCGGDDGATDLVSKAKDEKKIKVGIKFDQTAIGVKKPDGSVEGFDVDVAKYVAGKLGVPESGIEWVETISANREPFLMQGQVDMVVATYSILPERKEKVTFAGPYVIAHQDIMVRGDDTSITKVEDLKGKRICQASGSNSYKRITDPPPNGKEIDAELVPAGSYSECITKLTGGTLDAVTTDDFILAGFASQGGSFKILGSPFTDEKYGIGIKKGDVASCEAINTAVGEMYSDGTAAELLKKWFGSAEGLELPTAVPPAEGCS</sequence>
<dbReference type="InterPro" id="IPR001638">
    <property type="entry name" value="Solute-binding_3/MltF_N"/>
</dbReference>